<evidence type="ECO:0000313" key="3">
    <source>
        <dbReference type="EMBL" id="QGG97047.1"/>
    </source>
</evidence>
<dbReference type="SUPFAM" id="SSF53092">
    <property type="entry name" value="Creatinase/prolidase N-terminal domain"/>
    <property type="match status" value="1"/>
</dbReference>
<proteinExistence type="predicted"/>
<dbReference type="KEGG" id="atq:GH723_08715"/>
<feature type="domain" description="Peptidase M24" evidence="1">
    <location>
        <begin position="140"/>
        <end position="341"/>
    </location>
</feature>
<accession>A0A5Q2RS89</accession>
<dbReference type="PANTHER" id="PTHR46112">
    <property type="entry name" value="AMINOPEPTIDASE"/>
    <property type="match status" value="1"/>
</dbReference>
<dbReference type="EMBL" id="CP045851">
    <property type="protein sequence ID" value="QGG97047.1"/>
    <property type="molecule type" value="Genomic_DNA"/>
</dbReference>
<organism evidence="3 4">
    <name type="scientific">Actinomarinicola tropica</name>
    <dbReference type="NCBI Taxonomy" id="2789776"/>
    <lineage>
        <taxon>Bacteria</taxon>
        <taxon>Bacillati</taxon>
        <taxon>Actinomycetota</taxon>
        <taxon>Acidimicrobiia</taxon>
        <taxon>Acidimicrobiales</taxon>
        <taxon>Iamiaceae</taxon>
        <taxon>Actinomarinicola</taxon>
    </lineage>
</organism>
<dbReference type="InterPro" id="IPR050659">
    <property type="entry name" value="Peptidase_M24B"/>
</dbReference>
<dbReference type="AlphaFoldDB" id="A0A5Q2RS89"/>
<feature type="domain" description="Creatinase N-terminal" evidence="2">
    <location>
        <begin position="18"/>
        <end position="132"/>
    </location>
</feature>
<gene>
    <name evidence="3" type="ORF">GH723_08715</name>
</gene>
<name>A0A5Q2RS89_9ACTN</name>
<keyword evidence="4" id="KW-1185">Reference proteome</keyword>
<protein>
    <submittedName>
        <fullName evidence="3">M24 family metallopeptidase</fullName>
    </submittedName>
</protein>
<dbReference type="Gene3D" id="3.40.350.10">
    <property type="entry name" value="Creatinase/prolidase N-terminal domain"/>
    <property type="match status" value="1"/>
</dbReference>
<evidence type="ECO:0000259" key="1">
    <source>
        <dbReference type="Pfam" id="PF00557"/>
    </source>
</evidence>
<dbReference type="Pfam" id="PF00557">
    <property type="entry name" value="Peptidase_M24"/>
    <property type="match status" value="1"/>
</dbReference>
<reference evidence="3 4" key="1">
    <citation type="submission" date="2019-11" db="EMBL/GenBank/DDBJ databases">
        <authorList>
            <person name="He Y."/>
        </authorList>
    </citation>
    <scope>NUCLEOTIDE SEQUENCE [LARGE SCALE GENOMIC DNA]</scope>
    <source>
        <strain evidence="3 4">SCSIO 58843</strain>
    </source>
</reference>
<dbReference type="Gene3D" id="3.90.230.10">
    <property type="entry name" value="Creatinase/methionine aminopeptidase superfamily"/>
    <property type="match status" value="1"/>
</dbReference>
<evidence type="ECO:0000259" key="2">
    <source>
        <dbReference type="Pfam" id="PF01321"/>
    </source>
</evidence>
<evidence type="ECO:0000313" key="4">
    <source>
        <dbReference type="Proteomes" id="UP000334019"/>
    </source>
</evidence>
<dbReference type="SUPFAM" id="SSF55920">
    <property type="entry name" value="Creatinase/aminopeptidase"/>
    <property type="match status" value="1"/>
</dbReference>
<dbReference type="InterPro" id="IPR029149">
    <property type="entry name" value="Creatin/AminoP/Spt16_N"/>
</dbReference>
<dbReference type="InterPro" id="IPR036005">
    <property type="entry name" value="Creatinase/aminopeptidase-like"/>
</dbReference>
<sequence length="358" mass="37567">MDRLRRVEVLRGALDGVADAMLLTKLVNVRWLTGFTGSAGMLLVGPRRLLLVTDGRYREQAEEQLGDVGVDAEIEITSSPAELLRSASSGWGTVALEADDVTWSMERQAATEWFPAAELVPTSGLVEELRAVKDGAELDRIAAAAAIADDALAGVASQLGNRPSEAEVATELEAAMRRAGAEGPAFETIVAAGPHSAQPHHHPGSRRIERGDLVVIDMGAMVDGYRSDMTRTFCIGEPSAEQRRLLDVVEAAHDAGVAAARPGARTADVDAAARSVVRAAGWAEHFVHPTGHGLGLEIHEPLRLSATSDATLAAGHAVTVEPGVYLPGLGGARLEDTLEITPGGNRALTRSSTVPIVG</sequence>
<dbReference type="Pfam" id="PF01321">
    <property type="entry name" value="Creatinase_N"/>
    <property type="match status" value="1"/>
</dbReference>
<dbReference type="InterPro" id="IPR000994">
    <property type="entry name" value="Pept_M24"/>
</dbReference>
<dbReference type="Proteomes" id="UP000334019">
    <property type="component" value="Chromosome"/>
</dbReference>
<dbReference type="InterPro" id="IPR000587">
    <property type="entry name" value="Creatinase_N"/>
</dbReference>
<dbReference type="PANTHER" id="PTHR46112:SF8">
    <property type="entry name" value="CYTOPLASMIC PEPTIDASE PEPQ-RELATED"/>
    <property type="match status" value="1"/>
</dbReference>